<dbReference type="PANTHER" id="PTHR10381:SF70">
    <property type="entry name" value="ATP-DEPENDENT CLP PROTEASE PROTEOLYTIC SUBUNIT"/>
    <property type="match status" value="1"/>
</dbReference>
<dbReference type="GO" id="GO:0004252">
    <property type="term" value="F:serine-type endopeptidase activity"/>
    <property type="evidence" value="ECO:0007669"/>
    <property type="project" value="TreeGrafter"/>
</dbReference>
<dbReference type="GO" id="GO:0051117">
    <property type="term" value="F:ATPase binding"/>
    <property type="evidence" value="ECO:0007669"/>
    <property type="project" value="TreeGrafter"/>
</dbReference>
<dbReference type="GO" id="GO:0006515">
    <property type="term" value="P:protein quality control for misfolded or incompletely synthesized proteins"/>
    <property type="evidence" value="ECO:0007669"/>
    <property type="project" value="TreeGrafter"/>
</dbReference>
<protein>
    <submittedName>
        <fullName evidence="4">ATP-dependent Clp protease proteolytic subunit</fullName>
    </submittedName>
</protein>
<dbReference type="SUPFAM" id="SSF52096">
    <property type="entry name" value="ClpP/crotonase"/>
    <property type="match status" value="1"/>
</dbReference>
<gene>
    <name evidence="4" type="ORF">NU09_1130</name>
</gene>
<proteinExistence type="predicted"/>
<evidence type="ECO:0000256" key="3">
    <source>
        <dbReference type="ARBA" id="ARBA00022825"/>
    </source>
</evidence>
<dbReference type="Proteomes" id="UP000289775">
    <property type="component" value="Unassembled WGS sequence"/>
</dbReference>
<name>A0A444WF93_9FLAO</name>
<keyword evidence="2" id="KW-0378">Hydrolase</keyword>
<dbReference type="PANTHER" id="PTHR10381">
    <property type="entry name" value="ATP-DEPENDENT CLP PROTEASE PROTEOLYTIC SUBUNIT"/>
    <property type="match status" value="1"/>
</dbReference>
<dbReference type="RefSeq" id="WP_129750276.1">
    <property type="nucleotide sequence ID" value="NZ_JUIW01000003.1"/>
</dbReference>
<dbReference type="GO" id="GO:0004176">
    <property type="term" value="F:ATP-dependent peptidase activity"/>
    <property type="evidence" value="ECO:0007669"/>
    <property type="project" value="TreeGrafter"/>
</dbReference>
<dbReference type="CDD" id="cd07016">
    <property type="entry name" value="S14_ClpP_1"/>
    <property type="match status" value="1"/>
</dbReference>
<keyword evidence="3" id="KW-0720">Serine protease</keyword>
<reference evidence="4 5" key="1">
    <citation type="submission" date="2014-12" db="EMBL/GenBank/DDBJ databases">
        <title>Genome sequence of Flavobacterium beibuense RSKm HC5.</title>
        <authorList>
            <person name="Kim J.F."/>
            <person name="Song J.Y."/>
            <person name="Kwak M.-J."/>
            <person name="Lee S.-W."/>
        </authorList>
    </citation>
    <scope>NUCLEOTIDE SEQUENCE [LARGE SCALE GENOMIC DNA]</scope>
    <source>
        <strain evidence="4 5">RSKm HC5</strain>
    </source>
</reference>
<dbReference type="EMBL" id="JUIW01000003">
    <property type="protein sequence ID" value="RYJ44520.1"/>
    <property type="molecule type" value="Genomic_DNA"/>
</dbReference>
<dbReference type="Pfam" id="PF00574">
    <property type="entry name" value="CLP_protease"/>
    <property type="match status" value="1"/>
</dbReference>
<evidence type="ECO:0000313" key="5">
    <source>
        <dbReference type="Proteomes" id="UP000289775"/>
    </source>
</evidence>
<dbReference type="InterPro" id="IPR029045">
    <property type="entry name" value="ClpP/crotonase-like_dom_sf"/>
</dbReference>
<keyword evidence="1 4" id="KW-0645">Protease</keyword>
<keyword evidence="5" id="KW-1185">Reference proteome</keyword>
<dbReference type="OrthoDB" id="1243473at2"/>
<dbReference type="AlphaFoldDB" id="A0A444WF93"/>
<comment type="caution">
    <text evidence="4">The sequence shown here is derived from an EMBL/GenBank/DDBJ whole genome shotgun (WGS) entry which is preliminary data.</text>
</comment>
<dbReference type="Gene3D" id="3.90.226.10">
    <property type="entry name" value="2-enoyl-CoA Hydratase, Chain A, domain 1"/>
    <property type="match status" value="1"/>
</dbReference>
<organism evidence="4 5">
    <name type="scientific">Flavobacterium beibuense</name>
    <dbReference type="NCBI Taxonomy" id="657326"/>
    <lineage>
        <taxon>Bacteria</taxon>
        <taxon>Pseudomonadati</taxon>
        <taxon>Bacteroidota</taxon>
        <taxon>Flavobacteriia</taxon>
        <taxon>Flavobacteriales</taxon>
        <taxon>Flavobacteriaceae</taxon>
        <taxon>Flavobacterium</taxon>
    </lineage>
</organism>
<accession>A0A444WF93</accession>
<evidence type="ECO:0000256" key="2">
    <source>
        <dbReference type="ARBA" id="ARBA00022801"/>
    </source>
</evidence>
<evidence type="ECO:0000313" key="4">
    <source>
        <dbReference type="EMBL" id="RYJ44520.1"/>
    </source>
</evidence>
<evidence type="ECO:0000256" key="1">
    <source>
        <dbReference type="ARBA" id="ARBA00022670"/>
    </source>
</evidence>
<sequence length="372" mass="41152">MTGNIYISGQIGSFDGTPGIALIDVVSQVKKQPKATAFNVHINSEGGLVDVGFDIYHYLKSLGKPITTIGSGIVASIATVIFMAGNKRLIRENTPFMIHLPWGGSMGTADELTQFAAQLKSIEKKLVNFYKGALNIEEQAILPLLKNETWLTGNQLTDLGFTTSQQVAIAAKAYLKSNTMTKFTEKDRHWMESLFTKVLAKFKHSNMFNKVVQDATGTEIDFTELEDDAVIEIGQLATVDGLPAEGEFIMPDGFTYIFKEGELTEIIEPEEDAPAEEAAALKAENRKLKKQVTSNYSLILSSFITHTDAAIITGYKRKWFLGKETLTTDITFSNPYIEVNQLSSAQVSIRQPLYKKWYIWLGMGIVGGLLIK</sequence>
<dbReference type="GO" id="GO:0009368">
    <property type="term" value="C:endopeptidase Clp complex"/>
    <property type="evidence" value="ECO:0007669"/>
    <property type="project" value="TreeGrafter"/>
</dbReference>
<dbReference type="InterPro" id="IPR023562">
    <property type="entry name" value="ClpP/TepA"/>
</dbReference>